<dbReference type="EMBL" id="CM007368">
    <property type="protein sequence ID" value="OIW06701.1"/>
    <property type="molecule type" value="Genomic_DNA"/>
</dbReference>
<evidence type="ECO:0000313" key="3">
    <source>
        <dbReference type="EMBL" id="OIW06701.1"/>
    </source>
</evidence>
<dbReference type="InterPro" id="IPR023213">
    <property type="entry name" value="CAT-like_dom_sf"/>
</dbReference>
<evidence type="ECO:0000256" key="1">
    <source>
        <dbReference type="ARBA" id="ARBA00022679"/>
    </source>
</evidence>
<dbReference type="InterPro" id="IPR051504">
    <property type="entry name" value="Plant_metabolite_acyltrans"/>
</dbReference>
<evidence type="ECO:0000256" key="2">
    <source>
        <dbReference type="ARBA" id="ARBA00023315"/>
    </source>
</evidence>
<protein>
    <submittedName>
        <fullName evidence="3">Uncharacterized protein</fullName>
    </submittedName>
</protein>
<keyword evidence="1" id="KW-0808">Transferase</keyword>
<dbReference type="PANTHER" id="PTHR31625">
    <property type="match status" value="1"/>
</dbReference>
<dbReference type="GO" id="GO:0016747">
    <property type="term" value="F:acyltransferase activity, transferring groups other than amino-acyl groups"/>
    <property type="evidence" value="ECO:0007669"/>
    <property type="project" value="UniProtKB-ARBA"/>
</dbReference>
<dbReference type="Gramene" id="OIW06701">
    <property type="protein sequence ID" value="OIW06701"/>
    <property type="gene ID" value="TanjilG_04095"/>
</dbReference>
<dbReference type="Gene3D" id="3.30.559.10">
    <property type="entry name" value="Chloramphenicol acetyltransferase-like domain"/>
    <property type="match status" value="2"/>
</dbReference>
<name>A0A4P1RBZ4_LUPAN</name>
<organism evidence="3 4">
    <name type="scientific">Lupinus angustifolius</name>
    <name type="common">Narrow-leaved blue lupine</name>
    <dbReference type="NCBI Taxonomy" id="3871"/>
    <lineage>
        <taxon>Eukaryota</taxon>
        <taxon>Viridiplantae</taxon>
        <taxon>Streptophyta</taxon>
        <taxon>Embryophyta</taxon>
        <taxon>Tracheophyta</taxon>
        <taxon>Spermatophyta</taxon>
        <taxon>Magnoliopsida</taxon>
        <taxon>eudicotyledons</taxon>
        <taxon>Gunneridae</taxon>
        <taxon>Pentapetalae</taxon>
        <taxon>rosids</taxon>
        <taxon>fabids</taxon>
        <taxon>Fabales</taxon>
        <taxon>Fabaceae</taxon>
        <taxon>Papilionoideae</taxon>
        <taxon>50 kb inversion clade</taxon>
        <taxon>genistoids sensu lato</taxon>
        <taxon>core genistoids</taxon>
        <taxon>Genisteae</taxon>
        <taxon>Lupinus</taxon>
    </lineage>
</organism>
<accession>A0A4P1RBZ4</accession>
<dbReference type="STRING" id="3871.A0A4P1RBZ4"/>
<dbReference type="Proteomes" id="UP000188354">
    <property type="component" value="Chromosome LG08"/>
</dbReference>
<dbReference type="SUPFAM" id="SSF52777">
    <property type="entry name" value="CoA-dependent acyltransferases"/>
    <property type="match status" value="1"/>
</dbReference>
<sequence>MFMKAWAYTCSKLIESPKSLSLPENLTPFFDRKVIEDPKGISEIYVKEQLNHGGTNNRSLKVWETKNTKEADAVKGLFELTPSHIQKLKEHAQTKLKNKVKLSTFSVTCAYVLTCLVKTEHIEANSVAFIFSVDCRARLNPPIVATYIGNCVKGQLVHFEVNGLLEDDGFIKTLEGIIEALNRIQEEEVLSGAETWMSRMKSFKDIILLSVGGSPRFEVYSVDFGWGKPKKVDITSIDKTGAFSLSESRNDNKGVEIGLTLNKPKMETFAHHFAHTLESFGRFEKVE</sequence>
<gene>
    <name evidence="3" type="ORF">TanjilG_04095</name>
</gene>
<keyword evidence="2" id="KW-0012">Acyltransferase</keyword>
<dbReference type="AlphaFoldDB" id="A0A4P1RBZ4"/>
<proteinExistence type="predicted"/>
<reference evidence="3 4" key="1">
    <citation type="journal article" date="2017" name="Plant Biotechnol. J.">
        <title>A comprehensive draft genome sequence for lupin (Lupinus angustifolius), an emerging health food: insights into plant-microbe interactions and legume evolution.</title>
        <authorList>
            <person name="Hane J.K."/>
            <person name="Ming Y."/>
            <person name="Kamphuis L.G."/>
            <person name="Nelson M.N."/>
            <person name="Garg G."/>
            <person name="Atkins C.A."/>
            <person name="Bayer P.E."/>
            <person name="Bravo A."/>
            <person name="Bringans S."/>
            <person name="Cannon S."/>
            <person name="Edwards D."/>
            <person name="Foley R."/>
            <person name="Gao L.L."/>
            <person name="Harrison M.J."/>
            <person name="Huang W."/>
            <person name="Hurgobin B."/>
            <person name="Li S."/>
            <person name="Liu C.W."/>
            <person name="McGrath A."/>
            <person name="Morahan G."/>
            <person name="Murray J."/>
            <person name="Weller J."/>
            <person name="Jian J."/>
            <person name="Singh K.B."/>
        </authorList>
    </citation>
    <scope>NUCLEOTIDE SEQUENCE</scope>
    <source>
        <strain evidence="4">cv. Tanjil</strain>
        <tissue evidence="3">Whole plant</tissue>
    </source>
</reference>
<dbReference type="Pfam" id="PF02458">
    <property type="entry name" value="Transferase"/>
    <property type="match status" value="1"/>
</dbReference>
<evidence type="ECO:0000313" key="4">
    <source>
        <dbReference type="Proteomes" id="UP000188354"/>
    </source>
</evidence>
<keyword evidence="4" id="KW-1185">Reference proteome</keyword>